<organism evidence="1 2">
    <name type="scientific">Telmatocola sphagniphila</name>
    <dbReference type="NCBI Taxonomy" id="1123043"/>
    <lineage>
        <taxon>Bacteria</taxon>
        <taxon>Pseudomonadati</taxon>
        <taxon>Planctomycetota</taxon>
        <taxon>Planctomycetia</taxon>
        <taxon>Gemmatales</taxon>
        <taxon>Gemmataceae</taxon>
    </lineage>
</organism>
<evidence type="ECO:0000313" key="1">
    <source>
        <dbReference type="EMBL" id="QVL34336.1"/>
    </source>
</evidence>
<dbReference type="EMBL" id="CP074694">
    <property type="protein sequence ID" value="QVL34336.1"/>
    <property type="molecule type" value="Genomic_DNA"/>
</dbReference>
<dbReference type="GO" id="GO:0022900">
    <property type="term" value="P:electron transport chain"/>
    <property type="evidence" value="ECO:0007669"/>
    <property type="project" value="InterPro"/>
</dbReference>
<gene>
    <name evidence="1" type="ORF">KIH39_10640</name>
</gene>
<dbReference type="KEGG" id="tsph:KIH39_10640"/>
<dbReference type="SUPFAM" id="SSF47175">
    <property type="entry name" value="Cytochromes"/>
    <property type="match status" value="1"/>
</dbReference>
<dbReference type="PROSITE" id="PS51009">
    <property type="entry name" value="CYTCII"/>
    <property type="match status" value="1"/>
</dbReference>
<dbReference type="GO" id="GO:0009055">
    <property type="term" value="F:electron transfer activity"/>
    <property type="evidence" value="ECO:0007669"/>
    <property type="project" value="InterPro"/>
</dbReference>
<dbReference type="RefSeq" id="WP_213499306.1">
    <property type="nucleotide sequence ID" value="NZ_CP074694.1"/>
</dbReference>
<proteinExistence type="predicted"/>
<evidence type="ECO:0000313" key="2">
    <source>
        <dbReference type="Proteomes" id="UP000676194"/>
    </source>
</evidence>
<dbReference type="GO" id="GO:0005506">
    <property type="term" value="F:iron ion binding"/>
    <property type="evidence" value="ECO:0007669"/>
    <property type="project" value="InterPro"/>
</dbReference>
<accession>A0A8E6B9Q8</accession>
<sequence length="257" mass="27767">MQIRSLGLKIGFSIALFLGFVAVTELSAASVTADDFKAILDHDSAHLLKQLKDGSPDKKGIIQSKATAMLIAMYAQKQMDGKDKTRDQQLATLRDNAVKVAEAVSSKKYKDAVEAAKLLSLKTAANPSAKTEAIDLSKLAKFEMFELMSPLKKTSGGGLNLESDLKEMADKLKDASKVPGLAARILTIAEYTENMPTDTGSGKKSVANWKKYAKMMKDAADEVYEGSKAAKPDLKKLQTSLGKLNASCTECHNVFKN</sequence>
<dbReference type="GO" id="GO:0020037">
    <property type="term" value="F:heme binding"/>
    <property type="evidence" value="ECO:0007669"/>
    <property type="project" value="InterPro"/>
</dbReference>
<protein>
    <submittedName>
        <fullName evidence="1">Cytochrome c</fullName>
    </submittedName>
</protein>
<dbReference type="InterPro" id="IPR002321">
    <property type="entry name" value="Cyt_c_II"/>
</dbReference>
<dbReference type="Proteomes" id="UP000676194">
    <property type="component" value="Chromosome"/>
</dbReference>
<dbReference type="AlphaFoldDB" id="A0A8E6B9Q8"/>
<dbReference type="InterPro" id="IPR010980">
    <property type="entry name" value="Cyt_c/b562"/>
</dbReference>
<keyword evidence="2" id="KW-1185">Reference proteome</keyword>
<name>A0A8E6B9Q8_9BACT</name>
<dbReference type="Gene3D" id="1.20.120.10">
    <property type="entry name" value="Cytochrome c/b562"/>
    <property type="match status" value="1"/>
</dbReference>
<reference evidence="1" key="1">
    <citation type="submission" date="2021-05" db="EMBL/GenBank/DDBJ databases">
        <title>Complete genome sequence of the cellulolytic planctomycete Telmatocola sphagniphila SP2T and characterization of the first cellulase from planctomycetes.</title>
        <authorList>
            <person name="Rakitin A.L."/>
            <person name="Beletsky A.V."/>
            <person name="Naumoff D.G."/>
            <person name="Kulichevskaya I.S."/>
            <person name="Mardanov A.V."/>
            <person name="Ravin N.V."/>
            <person name="Dedysh S.N."/>
        </authorList>
    </citation>
    <scope>NUCLEOTIDE SEQUENCE</scope>
    <source>
        <strain evidence="1">SP2T</strain>
    </source>
</reference>